<keyword evidence="3 5" id="KW-0808">Transferase</keyword>
<evidence type="ECO:0000256" key="1">
    <source>
        <dbReference type="ARBA" id="ARBA00001933"/>
    </source>
</evidence>
<dbReference type="EC" id="2.6.1.-" evidence="5"/>
<organism evidence="7 8">
    <name type="scientific">Paraphotobacterium marinum</name>
    <dbReference type="NCBI Taxonomy" id="1755811"/>
    <lineage>
        <taxon>Bacteria</taxon>
        <taxon>Pseudomonadati</taxon>
        <taxon>Pseudomonadota</taxon>
        <taxon>Gammaproteobacteria</taxon>
        <taxon>Vibrionales</taxon>
        <taxon>Vibrionaceae</taxon>
        <taxon>Paraphotobacterium</taxon>
    </lineage>
</organism>
<dbReference type="PROSITE" id="PS00105">
    <property type="entry name" value="AA_TRANSFER_CLASS_1"/>
    <property type="match status" value="1"/>
</dbReference>
<dbReference type="GO" id="GO:0030170">
    <property type="term" value="F:pyridoxal phosphate binding"/>
    <property type="evidence" value="ECO:0007669"/>
    <property type="project" value="InterPro"/>
</dbReference>
<evidence type="ECO:0000256" key="3">
    <source>
        <dbReference type="ARBA" id="ARBA00022679"/>
    </source>
</evidence>
<dbReference type="CDD" id="cd00609">
    <property type="entry name" value="AAT_like"/>
    <property type="match status" value="1"/>
</dbReference>
<dbReference type="GO" id="GO:0005737">
    <property type="term" value="C:cytoplasm"/>
    <property type="evidence" value="ECO:0007669"/>
    <property type="project" value="TreeGrafter"/>
</dbReference>
<gene>
    <name evidence="7" type="ORF">CF386_07530</name>
</gene>
<dbReference type="InterPro" id="IPR004838">
    <property type="entry name" value="NHTrfase_class1_PyrdxlP-BS"/>
</dbReference>
<evidence type="ECO:0000256" key="2">
    <source>
        <dbReference type="ARBA" id="ARBA00022576"/>
    </source>
</evidence>
<dbReference type="InterPro" id="IPR051326">
    <property type="entry name" value="Kynurenine-oxoglutarate_AT"/>
</dbReference>
<dbReference type="RefSeq" id="WP_089073819.1">
    <property type="nucleotide sequence ID" value="NZ_CBCSAM010000006.1"/>
</dbReference>
<dbReference type="EMBL" id="CP022356">
    <property type="protein sequence ID" value="ASK78911.1"/>
    <property type="molecule type" value="Genomic_DNA"/>
</dbReference>
<evidence type="ECO:0000313" key="7">
    <source>
        <dbReference type="EMBL" id="ASK78911.1"/>
    </source>
</evidence>
<dbReference type="InterPro" id="IPR015421">
    <property type="entry name" value="PyrdxlP-dep_Trfase_major"/>
</dbReference>
<dbReference type="Pfam" id="PF00155">
    <property type="entry name" value="Aminotran_1_2"/>
    <property type="match status" value="1"/>
</dbReference>
<proteinExistence type="inferred from homology"/>
<dbReference type="PANTHER" id="PTHR43807:SF20">
    <property type="entry name" value="FI04487P"/>
    <property type="match status" value="1"/>
</dbReference>
<dbReference type="KEGG" id="pmai:CF386_07530"/>
<evidence type="ECO:0000313" key="8">
    <source>
        <dbReference type="Proteomes" id="UP000242175"/>
    </source>
</evidence>
<dbReference type="GO" id="GO:0016212">
    <property type="term" value="F:kynurenine-oxoglutarate transaminase activity"/>
    <property type="evidence" value="ECO:0007669"/>
    <property type="project" value="TreeGrafter"/>
</dbReference>
<reference evidence="7 8" key="1">
    <citation type="journal article" date="2016" name="Int. J. Syst. Evol. Microbiol.">
        <title>Paraphotobacterium marinum gen. nov., sp. nov., a member of the family Vibrionaceae, isolated from surface seawater.</title>
        <authorList>
            <person name="Huang Z."/>
            <person name="Dong C."/>
            <person name="Shao Z."/>
        </authorList>
    </citation>
    <scope>NUCLEOTIDE SEQUENCE [LARGE SCALE GENOMIC DNA]</scope>
    <source>
        <strain evidence="7 8">NSCS20N07D</strain>
    </source>
</reference>
<accession>A0A220VF31</accession>
<dbReference type="OrthoDB" id="9803354at2"/>
<dbReference type="InterPro" id="IPR015422">
    <property type="entry name" value="PyrdxlP-dep_Trfase_small"/>
</dbReference>
<keyword evidence="8" id="KW-1185">Reference proteome</keyword>
<protein>
    <recommendedName>
        <fullName evidence="5">Aminotransferase</fullName>
        <ecNumber evidence="5">2.6.1.-</ecNumber>
    </recommendedName>
</protein>
<evidence type="ECO:0000256" key="4">
    <source>
        <dbReference type="ARBA" id="ARBA00022898"/>
    </source>
</evidence>
<dbReference type="SUPFAM" id="SSF53383">
    <property type="entry name" value="PLP-dependent transferases"/>
    <property type="match status" value="1"/>
</dbReference>
<name>A0A220VF31_9GAMM</name>
<dbReference type="InterPro" id="IPR004839">
    <property type="entry name" value="Aminotransferase_I/II_large"/>
</dbReference>
<dbReference type="AlphaFoldDB" id="A0A220VF31"/>
<dbReference type="Proteomes" id="UP000242175">
    <property type="component" value="Chromosome small"/>
</dbReference>
<sequence>MIGKSNINIKPSIFGLMSALAKQHNAINFTQGAPDFETPSWILEKLEYYSSRGKNQYSPIPGMPELKEACANKVKHLYGCSINPDKEIMISCGASEAIYSIIAAFISDGDEVIYFDPAFDAYPYVTKMMNGKSIRLQFLSNGRIDIEAIRKSITHRTKLIILNSPHNPLGAVISKNEYLEIAKIIKNKDILLLSDEVYEHIYAGEQYQSVLSIPELKNQSIVVQSLGKTYNITGWRLGVCIAPEKILPYLLGVKQFTTFSAPTPLQLAVADGINDHPEYYETLPQLYQKSHDVITNLLRKSRFKVLPWHGSPFLMLDYSNITSKNDECFAKELITNHGVGTVPVSSLYEKPIHRYLRVCFAKQEKDLIEGALKLCQI</sequence>
<comment type="similarity">
    <text evidence="5">Belongs to the class-I pyridoxal-phosphate-dependent aminotransferase family.</text>
</comment>
<comment type="cofactor">
    <cofactor evidence="1 5">
        <name>pyridoxal 5'-phosphate</name>
        <dbReference type="ChEBI" id="CHEBI:597326"/>
    </cofactor>
</comment>
<feature type="domain" description="Aminotransferase class I/classII large" evidence="6">
    <location>
        <begin position="26"/>
        <end position="371"/>
    </location>
</feature>
<dbReference type="Gene3D" id="3.40.640.10">
    <property type="entry name" value="Type I PLP-dependent aspartate aminotransferase-like (Major domain)"/>
    <property type="match status" value="1"/>
</dbReference>
<dbReference type="Gene3D" id="3.90.1150.10">
    <property type="entry name" value="Aspartate Aminotransferase, domain 1"/>
    <property type="match status" value="1"/>
</dbReference>
<evidence type="ECO:0000259" key="6">
    <source>
        <dbReference type="Pfam" id="PF00155"/>
    </source>
</evidence>
<dbReference type="PANTHER" id="PTHR43807">
    <property type="entry name" value="FI04487P"/>
    <property type="match status" value="1"/>
</dbReference>
<keyword evidence="4" id="KW-0663">Pyridoxal phosphate</keyword>
<dbReference type="InterPro" id="IPR015424">
    <property type="entry name" value="PyrdxlP-dep_Trfase"/>
</dbReference>
<keyword evidence="2 5" id="KW-0032">Aminotransferase</keyword>
<evidence type="ECO:0000256" key="5">
    <source>
        <dbReference type="RuleBase" id="RU000481"/>
    </source>
</evidence>